<organism evidence="3">
    <name type="scientific">Salpingoeca rosetta (strain ATCC 50818 / BSB-021)</name>
    <dbReference type="NCBI Taxonomy" id="946362"/>
    <lineage>
        <taxon>Eukaryota</taxon>
        <taxon>Choanoflagellata</taxon>
        <taxon>Craspedida</taxon>
        <taxon>Salpingoecidae</taxon>
        <taxon>Salpingoeca</taxon>
    </lineage>
</organism>
<feature type="region of interest" description="Disordered" evidence="1">
    <location>
        <begin position="28"/>
        <end position="92"/>
    </location>
</feature>
<dbReference type="InParanoid" id="F2TYI1"/>
<feature type="compositionally biased region" description="Polar residues" evidence="1">
    <location>
        <begin position="381"/>
        <end position="412"/>
    </location>
</feature>
<dbReference type="GeneID" id="16078209"/>
<sequence length="412" mass="45870">MPNQTEEDLALKKISPILQWWAESRRLLDETDQDNDDMQPTRARTMPAMHAEPEPERNSISSETESPARPVRRRSSLMLVGQRPSRGSLLDTTLTTSLQAGVGVQDSPQLPARGTALSSFRFPTVPSVSRLSEGEEDETEDTTAARADVRTDQRLFAQGQASTAKSRRQSGRSGRSVRSDRSVWSDRRGGGSDTRRRGEHRHRSSRVSRPRARRPVSEAPSQSPSLSPSGTSTHRRSPRVFIASRSPSPSPTYARVANLTPPNMAETLPHTASGPSMLSQTMGASVSSSVERTRTHHHHHRHHHSGGSASNSDSARHQYHEEPYPQHRHSQVPPPSQRQYQENTGTEKRERRRAKSAIPRFDSLSRKARKSDTRPVRVHLVNTSPRTSPFSNTLPAGSPQLFRSLQDLSHSP</sequence>
<feature type="compositionally biased region" description="Polar residues" evidence="1">
    <location>
        <begin position="273"/>
        <end position="290"/>
    </location>
</feature>
<dbReference type="KEGG" id="sre:PTSG_01633"/>
<reference evidence="2" key="1">
    <citation type="submission" date="2009-08" db="EMBL/GenBank/DDBJ databases">
        <title>Annotation of Salpingoeca rosetta.</title>
        <authorList>
            <consortium name="The Broad Institute Genome Sequencing Platform"/>
            <person name="Russ C."/>
            <person name="Cuomo C."/>
            <person name="Burger G."/>
            <person name="Gray M.W."/>
            <person name="Holland P.W.H."/>
            <person name="King N."/>
            <person name="Lang F.B.F."/>
            <person name="Roger A.J."/>
            <person name="Ruiz-Trillo I."/>
            <person name="Young S.K."/>
            <person name="Zeng Q."/>
            <person name="Gargeya S."/>
            <person name="Alvarado L."/>
            <person name="Berlin A."/>
            <person name="Chapman S.B."/>
            <person name="Chen Z."/>
            <person name="Freedman E."/>
            <person name="Gellesch M."/>
            <person name="Goldberg J."/>
            <person name="Griggs A."/>
            <person name="Gujja S."/>
            <person name="Heilman E."/>
            <person name="Heiman D."/>
            <person name="Howarth C."/>
            <person name="Mehta T."/>
            <person name="Neiman D."/>
            <person name="Pearson M."/>
            <person name="Roberts A."/>
            <person name="Saif S."/>
            <person name="Shea T."/>
            <person name="Shenoy N."/>
            <person name="Sisk P."/>
            <person name="Stolte C."/>
            <person name="Sykes S."/>
            <person name="White J."/>
            <person name="Yandava C."/>
            <person name="Haas B."/>
            <person name="Nusbaum C."/>
            <person name="Birren B."/>
        </authorList>
    </citation>
    <scope>NUCLEOTIDE SEQUENCE [LARGE SCALE GENOMIC DNA]</scope>
    <source>
        <strain evidence="2">ATCC 50818</strain>
    </source>
</reference>
<evidence type="ECO:0000256" key="1">
    <source>
        <dbReference type="SAM" id="MobiDB-lite"/>
    </source>
</evidence>
<name>F2TYI1_SALR5</name>
<dbReference type="EMBL" id="GL832957">
    <property type="protein sequence ID" value="EGD78655.1"/>
    <property type="molecule type" value="Genomic_DNA"/>
</dbReference>
<feature type="compositionally biased region" description="Basic residues" evidence="1">
    <location>
        <begin position="294"/>
        <end position="305"/>
    </location>
</feature>
<feature type="compositionally biased region" description="Basic and acidic residues" evidence="1">
    <location>
        <begin position="314"/>
        <end position="325"/>
    </location>
</feature>
<accession>F2TYI1</accession>
<dbReference type="Proteomes" id="UP000007799">
    <property type="component" value="Unassembled WGS sequence"/>
</dbReference>
<keyword evidence="3" id="KW-1185">Reference proteome</keyword>
<feature type="compositionally biased region" description="Basic and acidic residues" evidence="1">
    <location>
        <begin position="177"/>
        <end position="196"/>
    </location>
</feature>
<feature type="compositionally biased region" description="Low complexity" evidence="1">
    <location>
        <begin position="217"/>
        <end position="232"/>
    </location>
</feature>
<dbReference type="AlphaFoldDB" id="F2TYI1"/>
<feature type="region of interest" description="Disordered" evidence="1">
    <location>
        <begin position="125"/>
        <end position="412"/>
    </location>
</feature>
<evidence type="ECO:0000313" key="3">
    <source>
        <dbReference type="Proteomes" id="UP000007799"/>
    </source>
</evidence>
<proteinExistence type="predicted"/>
<protein>
    <submittedName>
        <fullName evidence="2">Uncharacterized protein</fullName>
    </submittedName>
</protein>
<gene>
    <name evidence="2" type="ORF">PTSG_01633</name>
</gene>
<feature type="compositionally biased region" description="Basic residues" evidence="1">
    <location>
        <begin position="197"/>
        <end position="214"/>
    </location>
</feature>
<evidence type="ECO:0000313" key="2">
    <source>
        <dbReference type="EMBL" id="EGD78655.1"/>
    </source>
</evidence>
<dbReference type="RefSeq" id="XP_004997613.1">
    <property type="nucleotide sequence ID" value="XM_004997556.1"/>
</dbReference>